<proteinExistence type="predicted"/>
<name>A0A1V0SG87_9VIRU</name>
<accession>A0A1V0SG87</accession>
<protein>
    <submittedName>
        <fullName evidence="1">Uncharacterized protein</fullName>
    </submittedName>
</protein>
<reference evidence="1" key="1">
    <citation type="journal article" date="2017" name="Science">
        <title>Giant viruses with an expanded complement of translation system components.</title>
        <authorList>
            <person name="Schulz F."/>
            <person name="Yutin N."/>
            <person name="Ivanova N.N."/>
            <person name="Ortega D.R."/>
            <person name="Lee T.K."/>
            <person name="Vierheilig J."/>
            <person name="Daims H."/>
            <person name="Horn M."/>
            <person name="Wagner M."/>
            <person name="Jensen G.J."/>
            <person name="Kyrpides N.C."/>
            <person name="Koonin E.V."/>
            <person name="Woyke T."/>
        </authorList>
    </citation>
    <scope>NUCLEOTIDE SEQUENCE</scope>
    <source>
        <strain evidence="1">HKV1</strain>
    </source>
</reference>
<evidence type="ECO:0000313" key="1">
    <source>
        <dbReference type="EMBL" id="ARF10723.1"/>
    </source>
</evidence>
<organism evidence="1">
    <name type="scientific">Hokovirus HKV1</name>
    <dbReference type="NCBI Taxonomy" id="1977638"/>
    <lineage>
        <taxon>Viruses</taxon>
        <taxon>Varidnaviria</taxon>
        <taxon>Bamfordvirae</taxon>
        <taxon>Nucleocytoviricota</taxon>
        <taxon>Megaviricetes</taxon>
        <taxon>Imitervirales</taxon>
        <taxon>Mimiviridae</taxon>
        <taxon>Klosneuvirinae</taxon>
        <taxon>Hokovirus</taxon>
    </lineage>
</organism>
<dbReference type="EMBL" id="KY684104">
    <property type="protein sequence ID" value="ARF10723.1"/>
    <property type="molecule type" value="Genomic_DNA"/>
</dbReference>
<gene>
    <name evidence="1" type="ORF">Hokovirus_2_250</name>
</gene>
<sequence>MLVIYNDVFKQKIKLDQKNIKIYENLLKKKINRYTNFSELEWLPYVFKYNNQPTNIYFNKREDMVEFIKNKKMVDDFMDQYRDRNKLPIDLTSYIDFYKMYQENEPLEKRYKYIYLKNENAKNHFPQVIASIQNISNLDRILIPASNKIYMQNNIIKFGSLNVTDDIIEFINSNTNLEQSDKGYIIYNLFFAPGNLSLIKKEEFKKNATTGLNKEELKLLLDIRKNNIQKYIRLLEGLDAKCKDELLNFANNLSELRNINEFLENYQYYFLEYEKLRKKFILCENIYTLFIDAKNYDNVKDECNNTVFYKQDLINYQYTDACEDFSKYIKDDIVRNNLINYIKNQTKNNESNYKYNPNIQIEFFEEYMPEWYKFIENKQFEEAYNVRQTLLGENIGTTYLKYCSFMFRSDAFFPAYINLSYVSWDETVNKMFIACLLQKDIVFPLKIIGDIHVTRYKKPNITSADVLCFSYIKKKNQNNKESLDHKLLYYNKNTKRFSNNTNFRGLSALYFNASSESFKVLYTEITLLYYFEQDQGIKLYYYRINTNNVLVSKYDFNEIYNKYINLGFSTEETNTILNKLERVEIKRDHNKLFYFEKIQT</sequence>